<keyword evidence="2" id="KW-1185">Reference proteome</keyword>
<evidence type="ECO:0000313" key="2">
    <source>
        <dbReference type="Proteomes" id="UP001548189"/>
    </source>
</evidence>
<proteinExistence type="predicted"/>
<evidence type="ECO:0000313" key="1">
    <source>
        <dbReference type="EMBL" id="MET1254309.1"/>
    </source>
</evidence>
<dbReference type="NCBIfam" id="TIGR01195">
    <property type="entry name" value="oadG_fam"/>
    <property type="match status" value="1"/>
</dbReference>
<sequence>MNESNLIFDGVILMLTGMGTVFIFLTILVFFTGFLQRFAKPEPTPITKKTAQINDDEVAAVSAAVYAYRQNNTKN</sequence>
<name>A0ABV2BQU3_9GAMM</name>
<comment type="caution">
    <text evidence="1">The sequence shown here is derived from an EMBL/GenBank/DDBJ whole genome shotgun (WGS) entry which is preliminary data.</text>
</comment>
<dbReference type="InterPro" id="IPR005899">
    <property type="entry name" value="Na_pump_deCOase"/>
</dbReference>
<gene>
    <name evidence="1" type="ORF">ABVT43_04120</name>
</gene>
<accession>A0ABV2BQU3</accession>
<dbReference type="Proteomes" id="UP001548189">
    <property type="component" value="Unassembled WGS sequence"/>
</dbReference>
<reference evidence="1 2" key="1">
    <citation type="submission" date="2024-06" db="EMBL/GenBank/DDBJ databases">
        <authorList>
            <person name="Li F."/>
        </authorList>
    </citation>
    <scope>NUCLEOTIDE SEQUENCE [LARGE SCALE GENOMIC DNA]</scope>
    <source>
        <strain evidence="1 2">GXAS 311</strain>
    </source>
</reference>
<dbReference type="Pfam" id="PF04277">
    <property type="entry name" value="OAD_gamma"/>
    <property type="match status" value="1"/>
</dbReference>
<organism evidence="1 2">
    <name type="scientific">Aliikangiella maris</name>
    <dbReference type="NCBI Taxonomy" id="3162458"/>
    <lineage>
        <taxon>Bacteria</taxon>
        <taxon>Pseudomonadati</taxon>
        <taxon>Pseudomonadota</taxon>
        <taxon>Gammaproteobacteria</taxon>
        <taxon>Oceanospirillales</taxon>
        <taxon>Pleioneaceae</taxon>
        <taxon>Aliikangiella</taxon>
    </lineage>
</organism>
<protein>
    <submittedName>
        <fullName evidence="1">OadG family transporter subunit</fullName>
    </submittedName>
</protein>
<dbReference type="EMBL" id="JBEVCJ010000003">
    <property type="protein sequence ID" value="MET1254309.1"/>
    <property type="molecule type" value="Genomic_DNA"/>
</dbReference>